<dbReference type="InterPro" id="IPR039448">
    <property type="entry name" value="Beta_helix"/>
</dbReference>
<dbReference type="SMART" id="SM00710">
    <property type="entry name" value="PbH1"/>
    <property type="match status" value="7"/>
</dbReference>
<dbReference type="EMBL" id="CP040896">
    <property type="protein sequence ID" value="QDA60345.1"/>
    <property type="molecule type" value="Genomic_DNA"/>
</dbReference>
<evidence type="ECO:0000259" key="3">
    <source>
        <dbReference type="Pfam" id="PF13229"/>
    </source>
</evidence>
<dbReference type="SUPFAM" id="SSF49478">
    <property type="entry name" value="Cna protein B-type domain"/>
    <property type="match status" value="1"/>
</dbReference>
<dbReference type="Gene3D" id="2.60.40.10">
    <property type="entry name" value="Immunoglobulins"/>
    <property type="match status" value="2"/>
</dbReference>
<dbReference type="SUPFAM" id="SSF51126">
    <property type="entry name" value="Pectin lyase-like"/>
    <property type="match status" value="1"/>
</dbReference>
<dbReference type="NCBIfam" id="TIGR01451">
    <property type="entry name" value="B_ant_repeat"/>
    <property type="match status" value="1"/>
</dbReference>
<gene>
    <name evidence="5" type="ORF">FHG12_09605</name>
</gene>
<feature type="domain" description="DUF11" evidence="2">
    <location>
        <begin position="464"/>
        <end position="573"/>
    </location>
</feature>
<keyword evidence="6" id="KW-1185">Reference proteome</keyword>
<evidence type="ECO:0000313" key="6">
    <source>
        <dbReference type="Proteomes" id="UP000305398"/>
    </source>
</evidence>
<dbReference type="InterPro" id="IPR047589">
    <property type="entry name" value="DUF11_rpt"/>
</dbReference>
<proteinExistence type="predicted"/>
<dbReference type="InterPro" id="IPR011050">
    <property type="entry name" value="Pectin_lyase_fold/virulence"/>
</dbReference>
<organism evidence="5 6">
    <name type="scientific">Hymenobacter jejuensis</name>
    <dbReference type="NCBI Taxonomy" id="2502781"/>
    <lineage>
        <taxon>Bacteria</taxon>
        <taxon>Pseudomonadati</taxon>
        <taxon>Bacteroidota</taxon>
        <taxon>Cytophagia</taxon>
        <taxon>Cytophagales</taxon>
        <taxon>Hymenobacteraceae</taxon>
        <taxon>Hymenobacter</taxon>
    </lineage>
</organism>
<feature type="domain" description="Secretion system C-terminal sorting" evidence="4">
    <location>
        <begin position="1851"/>
        <end position="1923"/>
    </location>
</feature>
<feature type="chain" id="PRO_5022700638" evidence="1">
    <location>
        <begin position="25"/>
        <end position="1925"/>
    </location>
</feature>
<name>A0A5B8A0W7_9BACT</name>
<keyword evidence="1" id="KW-0732">Signal</keyword>
<dbReference type="Pfam" id="PF18962">
    <property type="entry name" value="Por_Secre_tail"/>
    <property type="match status" value="1"/>
</dbReference>
<dbReference type="KEGG" id="hyj:FHG12_09605"/>
<evidence type="ECO:0000313" key="5">
    <source>
        <dbReference type="EMBL" id="QDA60345.1"/>
    </source>
</evidence>
<dbReference type="InterPro" id="IPR001434">
    <property type="entry name" value="OmcB-like_DUF11"/>
</dbReference>
<evidence type="ECO:0000259" key="4">
    <source>
        <dbReference type="Pfam" id="PF18962"/>
    </source>
</evidence>
<dbReference type="InterPro" id="IPR026444">
    <property type="entry name" value="Secre_tail"/>
</dbReference>
<dbReference type="InterPro" id="IPR006626">
    <property type="entry name" value="PbH1"/>
</dbReference>
<dbReference type="InterPro" id="IPR012334">
    <property type="entry name" value="Pectin_lyas_fold"/>
</dbReference>
<dbReference type="RefSeq" id="WP_139515523.1">
    <property type="nucleotide sequence ID" value="NZ_CP040896.1"/>
</dbReference>
<dbReference type="NCBIfam" id="TIGR04183">
    <property type="entry name" value="Por_Secre_tail"/>
    <property type="match status" value="1"/>
</dbReference>
<dbReference type="InterPro" id="IPR013783">
    <property type="entry name" value="Ig-like_fold"/>
</dbReference>
<feature type="domain" description="DUF11" evidence="2">
    <location>
        <begin position="714"/>
        <end position="829"/>
    </location>
</feature>
<feature type="domain" description="Right handed beta helix" evidence="3">
    <location>
        <begin position="1477"/>
        <end position="1598"/>
    </location>
</feature>
<evidence type="ECO:0000259" key="2">
    <source>
        <dbReference type="Pfam" id="PF01345"/>
    </source>
</evidence>
<sequence length="1925" mass="195549">MRTRLRLASFLLVWLAVGTATVHAATAPAIITPTITNPNLPGNNGITLLVSSVTATLFNDADGNTSLSSYRFTTLPTAGILYAYNISSGEKVAVTSTAQTFSPFQYPSIAYDPATVAATTTYSFQYQATDETGLTSATGTYNIPVTTAARVNQVPATREVTNQVVAKGFGASTLAPGLSGVDTDGSVDTYLITAVPNAATVGVLRIGATGTQLAANATVTAAEAAQLTFDPVASFFGTAIIQYKAVDNNGIADATAANYAIPVSNVGSTFGSVLDFTTRPIMEDWSSTLQSLVVNGTTVSISNYTGSGPETNLHIEDNPTMPGRALTWTADYINGKAAAAQTASVTFSFSKAVSGFSASFGDIDLSAGAWTDQLIVTGKRADGTTVALTAANFALGTVVTFSGNNTLTGNAGSSTADDNTVVTFPEPIVSVTFAYANIAGAANPAQQLMTFESFAWYTPDVVTTLTGPARVNPNTAVTYVASVNNNGPYTATSVAPTVQLIAGLTNVTVNGAAAGASYSSASGLLTLPVSANIASGATVTYNVGFTIGTSTVTGIARSTATSSDEVPSNNNGTQSDAQVTTVVNQVPVAQNVTAPTMSNTNNATAIPALVASDPDGDNTIASFLLTNLPATTQGVVTYTRAGATITLAAGNTSSVTNRTLTPAEMATLQFDPAATAVAGSTPSFNYAATDDLGLSSAAATYKLPIAATGLTATDLFVTQQVNLGPYQVGDQVTFTVTVGNTGVAATGVQVTDALPAGLTFVSATPSTGTYDNTTGIWTIVSGVNTFASGSSATLSITATIVKEGTFTNVSTITASNPDSNPLNNEASQKVNPGTAAYAQDFEGRTATDYCEIYTGMSLSNTSVLSDNNSLITNAVLSTTAAGYATPLLRMSGSTTVTFLARVTATTNTARYRLALLDAAGTRTVLTAFTAFGNTAATSITATISQVGVYRVEISFDAQTNGGSNGTAILDDVAVSNATVATQSKNGSDCTANTLPVANDVTFRIANGAAATTIPSLAGTDTAPGVIDSYVFESVLDPNTQGSLTLNGVLVKIGQIVTVAEAAALKFDPVAGYVGSAAFQFSALDNSNEQSAAPATYTISVENSTTIAGRVYDDVNYGGGAGRDYATANAAATGSGFTANAISRSGAVLELYDLDSGKLINTVATGTDGTYTFPLVVSGNYDVRVVNSTVTSVRSATAAGVVPVQTYVNGDVNRIGGENPLLIDAAQNTGTQLLPALTLGNRTPQSLAGVTISSALVAATNVDFGFNFDAVVNTNDAGQGSLRQFIVNANALPNNNLNQVAFNGTAASGTTAIDPAAGVETAIFMLNDNRTTGVPAGLRTGVTAAGYSATTKQFTITLASALPTLIDASTAIDGKEQTVVTGNNVAAGAETTTGPEVVIDFNSFKGLEITGASTRIASLGLTNAKGDGSVTQGAAVYVNGAATSVITDVTATGNDTGGIRLNAATTASVTNNVILGTTTQNVSADGIQVLGGTTGASITGNTLSSNRGYGLEFISGANTSNTVSGNIIRSNGAGIAIAAGNGNTFSTNTIAGNAGDGIVALNGTSNNVFSQNAISTNGDLGIDLSATTTATGDGVSKNADSKTTTSGANSLLNFPIVTQAVTNATNLEIAGYAPAGSTIELFVASADASNFGEGFTFITSQIEGSTSDGAKNARSYSGLINGIDQGSETNASAFYFVIPLSTLSAAQRAALTTGSPKVTATATKSGTGTSEFSGLTTVGVNKPLPVELALFEVKAARFDAQLKWQTATEKNNDHFEVERSFDGIMFEKVANVRGNGTTSEVSTYAFTDANVAQKHLGTVYYRLKQVEASGSAQYSLVRTTAFTQQPAASAELYPNPATTTSTLDLAFLPAGTYQVVLVDMTGRTVSSNSTTAGLPYILNVQALPKGTYMVIIRGGAINLTKRLVKE</sequence>
<dbReference type="Pfam" id="PF13229">
    <property type="entry name" value="Beta_helix"/>
    <property type="match status" value="1"/>
</dbReference>
<dbReference type="Proteomes" id="UP000305398">
    <property type="component" value="Chromosome"/>
</dbReference>
<accession>A0A5B8A0W7</accession>
<reference evidence="5 6" key="1">
    <citation type="submission" date="2019-06" db="EMBL/GenBank/DDBJ databases">
        <authorList>
            <person name="Srinivasan S."/>
        </authorList>
    </citation>
    <scope>NUCLEOTIDE SEQUENCE [LARGE SCALE GENOMIC DNA]</scope>
    <source>
        <strain evidence="5 6">17J68-5</strain>
    </source>
</reference>
<dbReference type="Gene3D" id="2.160.20.10">
    <property type="entry name" value="Single-stranded right-handed beta-helix, Pectin lyase-like"/>
    <property type="match status" value="1"/>
</dbReference>
<protein>
    <submittedName>
        <fullName evidence="5">DUF11 domain-containing protein</fullName>
    </submittedName>
</protein>
<feature type="signal peptide" evidence="1">
    <location>
        <begin position="1"/>
        <end position="24"/>
    </location>
</feature>
<evidence type="ECO:0000256" key="1">
    <source>
        <dbReference type="SAM" id="SignalP"/>
    </source>
</evidence>
<dbReference type="Pfam" id="PF01345">
    <property type="entry name" value="DUF11"/>
    <property type="match status" value="2"/>
</dbReference>
<dbReference type="OrthoDB" id="642696at2"/>